<proteinExistence type="predicted"/>
<feature type="transmembrane region" description="Helical" evidence="1">
    <location>
        <begin position="91"/>
        <end position="114"/>
    </location>
</feature>
<feature type="transmembrane region" description="Helical" evidence="1">
    <location>
        <begin position="6"/>
        <end position="24"/>
    </location>
</feature>
<gene>
    <name evidence="2" type="ORF">M0813_10186</name>
</gene>
<dbReference type="EMBL" id="JAOAOG010000338">
    <property type="protein sequence ID" value="KAJ6227034.1"/>
    <property type="molecule type" value="Genomic_DNA"/>
</dbReference>
<keyword evidence="1" id="KW-0812">Transmembrane</keyword>
<evidence type="ECO:0000313" key="2">
    <source>
        <dbReference type="EMBL" id="KAJ6227034.1"/>
    </source>
</evidence>
<accession>A0ABQ8X3E8</accession>
<comment type="caution">
    <text evidence="2">The sequence shown here is derived from an EMBL/GenBank/DDBJ whole genome shotgun (WGS) entry which is preliminary data.</text>
</comment>
<keyword evidence="1" id="KW-0472">Membrane</keyword>
<keyword evidence="1" id="KW-1133">Transmembrane helix</keyword>
<feature type="transmembrane region" description="Helical" evidence="1">
    <location>
        <begin position="63"/>
        <end position="84"/>
    </location>
</feature>
<feature type="transmembrane region" description="Helical" evidence="1">
    <location>
        <begin position="36"/>
        <end position="57"/>
    </location>
</feature>
<sequence>MDTREKIGFGCFLIYGFLVCLYCLLKYFRSDDKKKLYLIVSGSMLIFWVVIWILMLIQKTAKFSYLVGMLFILVLFIFSIVLVVRERVPKHWFFAICNLAATILMIISVSGAYAKDTDGDDK</sequence>
<keyword evidence="3" id="KW-1185">Reference proteome</keyword>
<evidence type="ECO:0000256" key="1">
    <source>
        <dbReference type="SAM" id="Phobius"/>
    </source>
</evidence>
<protein>
    <submittedName>
        <fullName evidence="2">Uncharacterized protein</fullName>
    </submittedName>
</protein>
<reference evidence="2" key="1">
    <citation type="submission" date="2022-08" db="EMBL/GenBank/DDBJ databases">
        <title>Novel sulfate-reducing endosymbionts in the free-living metamonad Anaeramoeba.</title>
        <authorList>
            <person name="Jerlstrom-Hultqvist J."/>
            <person name="Cepicka I."/>
            <person name="Gallot-Lavallee L."/>
            <person name="Salas-Leiva D."/>
            <person name="Curtis B.A."/>
            <person name="Zahonova K."/>
            <person name="Pipaliya S."/>
            <person name="Dacks J."/>
            <person name="Roger A.J."/>
        </authorList>
    </citation>
    <scope>NUCLEOTIDE SEQUENCE</scope>
    <source>
        <strain evidence="2">Schooner1</strain>
    </source>
</reference>
<evidence type="ECO:0000313" key="3">
    <source>
        <dbReference type="Proteomes" id="UP001150062"/>
    </source>
</evidence>
<name>A0ABQ8X3E8_9EUKA</name>
<dbReference type="Proteomes" id="UP001150062">
    <property type="component" value="Unassembled WGS sequence"/>
</dbReference>
<organism evidence="2 3">
    <name type="scientific">Anaeramoeba flamelloides</name>
    <dbReference type="NCBI Taxonomy" id="1746091"/>
    <lineage>
        <taxon>Eukaryota</taxon>
        <taxon>Metamonada</taxon>
        <taxon>Anaeramoebidae</taxon>
        <taxon>Anaeramoeba</taxon>
    </lineage>
</organism>